<evidence type="ECO:0000256" key="2">
    <source>
        <dbReference type="ARBA" id="ARBA00023125"/>
    </source>
</evidence>
<dbReference type="EMBL" id="JBHSEL010000043">
    <property type="protein sequence ID" value="MFC4624582.1"/>
    <property type="molecule type" value="Genomic_DNA"/>
</dbReference>
<dbReference type="InterPro" id="IPR050679">
    <property type="entry name" value="Bact_HTH_transcr_reg"/>
</dbReference>
<dbReference type="InterPro" id="IPR000524">
    <property type="entry name" value="Tscrpt_reg_HTH_GntR"/>
</dbReference>
<accession>A0ABV9H4G9</accession>
<sequence>MSKNLSAILPRNLLGNASASGAGPLYVQLRNALEAAIRAGHLADGEALPPEREIAESANISRVTVRKAVDELVKAGLLVRRQGSGTFVANPGERVQQSLSMLTSFTEDMARRGFETRSIWLERGLFFPSPEEMIKLGVASHVKVARLGRLRMANQVPMAIERASLSSEILPDPDAVKTSLYEELGRTGFRPVRAVQRISACNLKKEDAELLGVREGDAGLAIERLSYLASGHVAEYTCSLYRGDAYDFVAELTIPVTEQRQQ</sequence>
<dbReference type="RefSeq" id="WP_374831305.1">
    <property type="nucleotide sequence ID" value="NZ_JBHEEZ010000008.1"/>
</dbReference>
<dbReference type="Pfam" id="PF07702">
    <property type="entry name" value="UTRA"/>
    <property type="match status" value="1"/>
</dbReference>
<evidence type="ECO:0000256" key="1">
    <source>
        <dbReference type="ARBA" id="ARBA00023015"/>
    </source>
</evidence>
<dbReference type="SUPFAM" id="SSF46785">
    <property type="entry name" value="Winged helix' DNA-binding domain"/>
    <property type="match status" value="1"/>
</dbReference>
<dbReference type="PANTHER" id="PTHR44846">
    <property type="entry name" value="MANNOSYL-D-GLYCERATE TRANSPORT/METABOLISM SYSTEM REPRESSOR MNGR-RELATED"/>
    <property type="match status" value="1"/>
</dbReference>
<keyword evidence="2" id="KW-0238">DNA-binding</keyword>
<dbReference type="Proteomes" id="UP001596042">
    <property type="component" value="Unassembled WGS sequence"/>
</dbReference>
<gene>
    <name evidence="5" type="ORF">ACFO1V_04985</name>
</gene>
<dbReference type="PROSITE" id="PS50949">
    <property type="entry name" value="HTH_GNTR"/>
    <property type="match status" value="1"/>
</dbReference>
<dbReference type="SMART" id="SM00345">
    <property type="entry name" value="HTH_GNTR"/>
    <property type="match status" value="1"/>
</dbReference>
<dbReference type="SUPFAM" id="SSF64288">
    <property type="entry name" value="Chorismate lyase-like"/>
    <property type="match status" value="1"/>
</dbReference>
<comment type="caution">
    <text evidence="5">The sequence shown here is derived from an EMBL/GenBank/DDBJ whole genome shotgun (WGS) entry which is preliminary data.</text>
</comment>
<dbReference type="InterPro" id="IPR036390">
    <property type="entry name" value="WH_DNA-bd_sf"/>
</dbReference>
<keyword evidence="3" id="KW-0804">Transcription</keyword>
<feature type="domain" description="HTH gntR-type" evidence="4">
    <location>
        <begin position="23"/>
        <end position="91"/>
    </location>
</feature>
<evidence type="ECO:0000259" key="4">
    <source>
        <dbReference type="PROSITE" id="PS50949"/>
    </source>
</evidence>
<evidence type="ECO:0000313" key="5">
    <source>
        <dbReference type="EMBL" id="MFC4624582.1"/>
    </source>
</evidence>
<keyword evidence="6" id="KW-1185">Reference proteome</keyword>
<protein>
    <submittedName>
        <fullName evidence="5">GntR family transcriptional regulator</fullName>
    </submittedName>
</protein>
<reference evidence="6" key="1">
    <citation type="journal article" date="2019" name="Int. J. Syst. Evol. Microbiol.">
        <title>The Global Catalogue of Microorganisms (GCM) 10K type strain sequencing project: providing services to taxonomists for standard genome sequencing and annotation.</title>
        <authorList>
            <consortium name="The Broad Institute Genomics Platform"/>
            <consortium name="The Broad Institute Genome Sequencing Center for Infectious Disease"/>
            <person name="Wu L."/>
            <person name="Ma J."/>
        </authorList>
    </citation>
    <scope>NUCLEOTIDE SEQUENCE [LARGE SCALE GENOMIC DNA]</scope>
    <source>
        <strain evidence="6">CGMCC 1.15731</strain>
    </source>
</reference>
<dbReference type="SMART" id="SM00866">
    <property type="entry name" value="UTRA"/>
    <property type="match status" value="1"/>
</dbReference>
<name>A0ABV9H4G9_9HYPH</name>
<keyword evidence="1" id="KW-0805">Transcription regulation</keyword>
<proteinExistence type="predicted"/>
<dbReference type="CDD" id="cd07377">
    <property type="entry name" value="WHTH_GntR"/>
    <property type="match status" value="1"/>
</dbReference>
<dbReference type="InterPro" id="IPR028978">
    <property type="entry name" value="Chorismate_lyase_/UTRA_dom_sf"/>
</dbReference>
<evidence type="ECO:0000313" key="6">
    <source>
        <dbReference type="Proteomes" id="UP001596042"/>
    </source>
</evidence>
<dbReference type="Gene3D" id="3.40.1410.10">
    <property type="entry name" value="Chorismate lyase-like"/>
    <property type="match status" value="1"/>
</dbReference>
<organism evidence="5 6">
    <name type="scientific">Daeguia caeni</name>
    <dbReference type="NCBI Taxonomy" id="439612"/>
    <lineage>
        <taxon>Bacteria</taxon>
        <taxon>Pseudomonadati</taxon>
        <taxon>Pseudomonadota</taxon>
        <taxon>Alphaproteobacteria</taxon>
        <taxon>Hyphomicrobiales</taxon>
        <taxon>Brucellaceae</taxon>
        <taxon>Daeguia</taxon>
    </lineage>
</organism>
<evidence type="ECO:0000256" key="3">
    <source>
        <dbReference type="ARBA" id="ARBA00023163"/>
    </source>
</evidence>
<dbReference type="InterPro" id="IPR011663">
    <property type="entry name" value="UTRA"/>
</dbReference>
<dbReference type="PANTHER" id="PTHR44846:SF1">
    <property type="entry name" value="MANNOSYL-D-GLYCERATE TRANSPORT_METABOLISM SYSTEM REPRESSOR MNGR-RELATED"/>
    <property type="match status" value="1"/>
</dbReference>
<dbReference type="Pfam" id="PF00392">
    <property type="entry name" value="GntR"/>
    <property type="match status" value="1"/>
</dbReference>
<dbReference type="InterPro" id="IPR036388">
    <property type="entry name" value="WH-like_DNA-bd_sf"/>
</dbReference>
<dbReference type="Gene3D" id="1.10.10.10">
    <property type="entry name" value="Winged helix-like DNA-binding domain superfamily/Winged helix DNA-binding domain"/>
    <property type="match status" value="1"/>
</dbReference>
<dbReference type="PRINTS" id="PR00035">
    <property type="entry name" value="HTHGNTR"/>
</dbReference>